<dbReference type="Proteomes" id="UP000031258">
    <property type="component" value="Unassembled WGS sequence"/>
</dbReference>
<evidence type="ECO:0000313" key="2">
    <source>
        <dbReference type="Proteomes" id="UP000031258"/>
    </source>
</evidence>
<organism evidence="1 2">
    <name type="scientific">Candidatus Jidaibacter acanthamoebae</name>
    <dbReference type="NCBI Taxonomy" id="86105"/>
    <lineage>
        <taxon>Bacteria</taxon>
        <taxon>Pseudomonadati</taxon>
        <taxon>Pseudomonadota</taxon>
        <taxon>Alphaproteobacteria</taxon>
        <taxon>Rickettsiales</taxon>
        <taxon>Candidatus Midichloriaceae</taxon>
        <taxon>Candidatus Jidaibacter</taxon>
    </lineage>
</organism>
<protein>
    <submittedName>
        <fullName evidence="1">Uncharacterized protein</fullName>
    </submittedName>
</protein>
<accession>A0A0C1MT40</accession>
<dbReference type="RefSeq" id="WP_039456294.1">
    <property type="nucleotide sequence ID" value="NZ_JSWE01000096.1"/>
</dbReference>
<comment type="caution">
    <text evidence="1">The sequence shown here is derived from an EMBL/GenBank/DDBJ whole genome shotgun (WGS) entry which is preliminary data.</text>
</comment>
<dbReference type="OrthoDB" id="9826594at2"/>
<dbReference type="EMBL" id="JSWE01000096">
    <property type="protein sequence ID" value="KIE05272.1"/>
    <property type="molecule type" value="Genomic_DNA"/>
</dbReference>
<gene>
    <name evidence="1" type="ORF">NF27_DT00460</name>
</gene>
<proteinExistence type="predicted"/>
<dbReference type="AlphaFoldDB" id="A0A0C1MT40"/>
<keyword evidence="2" id="KW-1185">Reference proteome</keyword>
<evidence type="ECO:0000313" key="1">
    <source>
        <dbReference type="EMBL" id="KIE05272.1"/>
    </source>
</evidence>
<sequence length="183" mass="19753">MIKYSRKYTHKYDKQTKAPGDYAFKIAEKIAPESDVLKASFVTLSTLAQGAVIGGMVSIFTTPLIGVPVGLLYGSYIANSDKLFNLYEKAVAKSSVEDSTINTFVGLDAVNSGNLECAEASVPKIDGSVTNANTYFAPSVINDTYTAEPMHYIDLAKVGQFLNADADLKPVELFLGYTIEVTL</sequence>
<reference evidence="1 2" key="1">
    <citation type="submission" date="2014-11" db="EMBL/GenBank/DDBJ databases">
        <title>A Rickettsiales Symbiont of Amoebae With Ancient Features.</title>
        <authorList>
            <person name="Schulz F."/>
            <person name="Martijn J."/>
            <person name="Wascher F."/>
            <person name="Kostanjsek R."/>
            <person name="Ettema T.J."/>
            <person name="Horn M."/>
        </authorList>
    </citation>
    <scope>NUCLEOTIDE SEQUENCE [LARGE SCALE GENOMIC DNA]</scope>
    <source>
        <strain evidence="1 2">UWC36</strain>
    </source>
</reference>
<name>A0A0C1MT40_9RICK</name>
<dbReference type="STRING" id="86105.NF27_DT00460"/>